<dbReference type="InterPro" id="IPR014044">
    <property type="entry name" value="CAP_dom"/>
</dbReference>
<dbReference type="InterPro" id="IPR018244">
    <property type="entry name" value="Allrgn_V5/Tpx1_CS"/>
</dbReference>
<dbReference type="Proteomes" id="UP000515150">
    <property type="component" value="Chromosome 9"/>
</dbReference>
<dbReference type="GO" id="GO:0005576">
    <property type="term" value="C:extracellular region"/>
    <property type="evidence" value="ECO:0007669"/>
    <property type="project" value="InterPro"/>
</dbReference>
<keyword evidence="4" id="KW-1185">Reference proteome</keyword>
<dbReference type="InParanoid" id="A0A6P7NI22"/>
<sequence>MAGVWQRLLWPWIVLVIVRARANALPDITDEEFIGKCVREHNKARSSVSPPASDMLYMTWDKRLAITAKAWAERCEFRHNEDRHSHPEFSSVGENIWAGHPTSEFSVNKSVEKWVSEKEDYNYKDNKCNANKECRHYTQIVWASTHKVGCAAQLCSNGIGKFHTASVFFVCNYGPHGNLRGMHPYNTQGPACSRCTGNSSCQESLCRYDWTPDWAPSHSGRANYVAILITRPIALLFTIVTAHAVHYKYPNVFCYE</sequence>
<dbReference type="PRINTS" id="PR00838">
    <property type="entry name" value="V5ALLERGEN"/>
</dbReference>
<dbReference type="Gene3D" id="3.40.33.10">
    <property type="entry name" value="CAP"/>
    <property type="match status" value="1"/>
</dbReference>
<dbReference type="OrthoDB" id="43654at2759"/>
<evidence type="ECO:0000313" key="5">
    <source>
        <dbReference type="RefSeq" id="XP_029017740.1"/>
    </source>
</evidence>
<dbReference type="GeneID" id="114862048"/>
<dbReference type="KEGG" id="bspl:114862048"/>
<feature type="signal peptide" evidence="2">
    <location>
        <begin position="1"/>
        <end position="24"/>
    </location>
</feature>
<name>A0A6P7NI22_BETSP</name>
<evidence type="ECO:0000256" key="2">
    <source>
        <dbReference type="SAM" id="SignalP"/>
    </source>
</evidence>
<evidence type="ECO:0000259" key="3">
    <source>
        <dbReference type="SMART" id="SM00198"/>
    </source>
</evidence>
<evidence type="ECO:0000256" key="1">
    <source>
        <dbReference type="ARBA" id="ARBA00009923"/>
    </source>
</evidence>
<dbReference type="SUPFAM" id="SSF55797">
    <property type="entry name" value="PR-1-like"/>
    <property type="match status" value="1"/>
</dbReference>
<keyword evidence="2" id="KW-0732">Signal</keyword>
<dbReference type="PROSITE" id="PS01009">
    <property type="entry name" value="CRISP_1"/>
    <property type="match status" value="1"/>
</dbReference>
<gene>
    <name evidence="5" type="primary">glipr1a</name>
</gene>
<feature type="domain" description="SCP" evidence="3">
    <location>
        <begin position="32"/>
        <end position="181"/>
    </location>
</feature>
<comment type="similarity">
    <text evidence="1">Belongs to the CRISP family.</text>
</comment>
<dbReference type="PANTHER" id="PTHR10334">
    <property type="entry name" value="CYSTEINE-RICH SECRETORY PROTEIN-RELATED"/>
    <property type="match status" value="1"/>
</dbReference>
<dbReference type="RefSeq" id="XP_029017740.1">
    <property type="nucleotide sequence ID" value="XM_029161907.3"/>
</dbReference>
<dbReference type="AlphaFoldDB" id="A0A6P7NI22"/>
<dbReference type="Pfam" id="PF00188">
    <property type="entry name" value="CAP"/>
    <property type="match status" value="1"/>
</dbReference>
<accession>A0A6P7NI22</accession>
<dbReference type="PRINTS" id="PR00837">
    <property type="entry name" value="V5TPXLIKE"/>
</dbReference>
<dbReference type="InterPro" id="IPR035940">
    <property type="entry name" value="CAP_sf"/>
</dbReference>
<feature type="chain" id="PRO_5028133643" evidence="2">
    <location>
        <begin position="25"/>
        <end position="256"/>
    </location>
</feature>
<dbReference type="SMART" id="SM00198">
    <property type="entry name" value="SCP"/>
    <property type="match status" value="1"/>
</dbReference>
<dbReference type="CTD" id="108179203"/>
<dbReference type="InterPro" id="IPR002413">
    <property type="entry name" value="V5_allergen-like"/>
</dbReference>
<protein>
    <submittedName>
        <fullName evidence="5">Glioma pathogenesis-related protein 1</fullName>
    </submittedName>
</protein>
<evidence type="ECO:0000313" key="4">
    <source>
        <dbReference type="Proteomes" id="UP000515150"/>
    </source>
</evidence>
<organism evidence="4 5">
    <name type="scientific">Betta splendens</name>
    <name type="common">Siamese fighting fish</name>
    <dbReference type="NCBI Taxonomy" id="158456"/>
    <lineage>
        <taxon>Eukaryota</taxon>
        <taxon>Metazoa</taxon>
        <taxon>Chordata</taxon>
        <taxon>Craniata</taxon>
        <taxon>Vertebrata</taxon>
        <taxon>Euteleostomi</taxon>
        <taxon>Actinopterygii</taxon>
        <taxon>Neopterygii</taxon>
        <taxon>Teleostei</taxon>
        <taxon>Neoteleostei</taxon>
        <taxon>Acanthomorphata</taxon>
        <taxon>Anabantaria</taxon>
        <taxon>Anabantiformes</taxon>
        <taxon>Anabantoidei</taxon>
        <taxon>Osphronemidae</taxon>
        <taxon>Betta</taxon>
    </lineage>
</organism>
<dbReference type="InterPro" id="IPR001283">
    <property type="entry name" value="CRISP-related"/>
</dbReference>
<proteinExistence type="inferred from homology"/>
<reference evidence="5" key="1">
    <citation type="submission" date="2025-08" db="UniProtKB">
        <authorList>
            <consortium name="RefSeq"/>
        </authorList>
    </citation>
    <scope>IDENTIFICATION</scope>
</reference>
<dbReference type="PROSITE" id="PS01010">
    <property type="entry name" value="CRISP_2"/>
    <property type="match status" value="1"/>
</dbReference>